<dbReference type="Pfam" id="PF13581">
    <property type="entry name" value="HATPase_c_2"/>
    <property type="match status" value="1"/>
</dbReference>
<dbReference type="EMBL" id="JBHUHX010000011">
    <property type="protein sequence ID" value="MFD2111369.1"/>
    <property type="molecule type" value="Genomic_DNA"/>
</dbReference>
<dbReference type="Proteomes" id="UP001597337">
    <property type="component" value="Unassembled WGS sequence"/>
</dbReference>
<evidence type="ECO:0000313" key="4">
    <source>
        <dbReference type="Proteomes" id="UP001597337"/>
    </source>
</evidence>
<reference evidence="4" key="1">
    <citation type="journal article" date="2019" name="Int. J. Syst. Evol. Microbiol.">
        <title>The Global Catalogue of Microorganisms (GCM) 10K type strain sequencing project: providing services to taxonomists for standard genome sequencing and annotation.</title>
        <authorList>
            <consortium name="The Broad Institute Genomics Platform"/>
            <consortium name="The Broad Institute Genome Sequencing Center for Infectious Disease"/>
            <person name="Wu L."/>
            <person name="Ma J."/>
        </authorList>
    </citation>
    <scope>NUCLEOTIDE SEQUENCE [LARGE SCALE GENOMIC DNA]</scope>
    <source>
        <strain evidence="4">KACC 12597</strain>
    </source>
</reference>
<proteinExistence type="predicted"/>
<dbReference type="InterPro" id="IPR036890">
    <property type="entry name" value="HATPase_C_sf"/>
</dbReference>
<organism evidence="3 4">
    <name type="scientific">Thiorhodococcus fuscus</name>
    <dbReference type="NCBI Taxonomy" id="527200"/>
    <lineage>
        <taxon>Bacteria</taxon>
        <taxon>Pseudomonadati</taxon>
        <taxon>Pseudomonadota</taxon>
        <taxon>Gammaproteobacteria</taxon>
        <taxon>Chromatiales</taxon>
        <taxon>Chromatiaceae</taxon>
        <taxon>Thiorhodococcus</taxon>
    </lineage>
</organism>
<dbReference type="Gene3D" id="3.30.565.10">
    <property type="entry name" value="Histidine kinase-like ATPase, C-terminal domain"/>
    <property type="match status" value="1"/>
</dbReference>
<dbReference type="InterPro" id="IPR003594">
    <property type="entry name" value="HATPase_dom"/>
</dbReference>
<dbReference type="CDD" id="cd16934">
    <property type="entry name" value="HATPase_RsbT-like"/>
    <property type="match status" value="1"/>
</dbReference>
<comment type="caution">
    <text evidence="3">The sequence shown here is derived from an EMBL/GenBank/DDBJ whole genome shotgun (WGS) entry which is preliminary data.</text>
</comment>
<accession>A0ABW4Y5U8</accession>
<keyword evidence="4" id="KW-1185">Reference proteome</keyword>
<dbReference type="RefSeq" id="WP_386024574.1">
    <property type="nucleotide sequence ID" value="NZ_JBHUHX010000011.1"/>
</dbReference>
<feature type="region of interest" description="Disordered" evidence="1">
    <location>
        <begin position="1"/>
        <end position="24"/>
    </location>
</feature>
<dbReference type="SUPFAM" id="SSF55874">
    <property type="entry name" value="ATPase domain of HSP90 chaperone/DNA topoisomerase II/histidine kinase"/>
    <property type="match status" value="1"/>
</dbReference>
<evidence type="ECO:0000313" key="3">
    <source>
        <dbReference type="EMBL" id="MFD2111369.1"/>
    </source>
</evidence>
<feature type="domain" description="Histidine kinase/HSP90-like ATPase" evidence="2">
    <location>
        <begin position="38"/>
        <end position="158"/>
    </location>
</feature>
<name>A0ABW4Y5U8_9GAMM</name>
<gene>
    <name evidence="3" type="ORF">ACFSJC_05900</name>
</gene>
<evidence type="ECO:0000259" key="2">
    <source>
        <dbReference type="Pfam" id="PF13581"/>
    </source>
</evidence>
<sequence>MMRHRDTPQSMSPERPAGPTPSAPPSLASVCAWIETESDIAAACREVRWLAERMGFARNPAYYLATAASELATNLLIHAGGGWLRATSVAGRHLDEPPGIELVAEDTGPGIADLALALTEGYSTAGGLGCGLPGVERLMDAFEIDSRPGHGTRVRAIKWP</sequence>
<evidence type="ECO:0000256" key="1">
    <source>
        <dbReference type="SAM" id="MobiDB-lite"/>
    </source>
</evidence>
<protein>
    <submittedName>
        <fullName evidence="3">Anti-sigma regulatory factor</fullName>
    </submittedName>
</protein>